<sequence length="485" mass="51238">MMVSSDRSAWLIATMFMSIVYGASGATNASPNEGLGLGIAIDRPASPTGVIPTSPTEVGTAVERPFGGMSTGSPGLLDVLTQPNTEPPLVRRTRSSRGMLVGTDVEFISRNVRTQSGLNRQLSTRGLPPNDAPDQDNTPADTGSNRPEPTVDDPAPELSSVGDQTSEPSSVEALQGSSDPELRDDSTMGLVQNDDNGSVGDEPASQDTLMGANLDPVSGDELTTGHVQIGVDVSFGDGRDCRETLLESHLEQSTTGQVQSGVASISGDEKKDSRDTGSEAGSDSGNQSTPELVEIHVNGEDRDSRDAESSSEVTSGDLSTTVQGQNDVVGSFDEERNSLGTLVGRNPEPASQDTTVESSDGFDGSPDQALEGDDAKEMGTGSDNLIRQKVQRKVSASQETIPVVIESNDKGKSKLILILVALSSTFLLVVAVYMYFRQRLRFNKLSPAHILAEMEVGERCDSIGQEDQDQNPYSTAIQMRASKGV</sequence>
<keyword evidence="2" id="KW-0472">Membrane</keyword>
<feature type="region of interest" description="Disordered" evidence="1">
    <location>
        <begin position="244"/>
        <end position="382"/>
    </location>
</feature>
<feature type="compositionally biased region" description="Polar residues" evidence="1">
    <location>
        <begin position="251"/>
        <end position="263"/>
    </location>
</feature>
<dbReference type="EMBL" id="HACM01006877">
    <property type="protein sequence ID" value="CRZ07319.1"/>
    <property type="molecule type" value="Transcribed_RNA"/>
</dbReference>
<feature type="compositionally biased region" description="Polar residues" evidence="1">
    <location>
        <begin position="135"/>
        <end position="147"/>
    </location>
</feature>
<keyword evidence="2" id="KW-0812">Transmembrane</keyword>
<evidence type="ECO:0000313" key="4">
    <source>
        <dbReference type="EMBL" id="CRZ07319.1"/>
    </source>
</evidence>
<organism evidence="4">
    <name type="scientific">Spongospora subterranea</name>
    <dbReference type="NCBI Taxonomy" id="70186"/>
    <lineage>
        <taxon>Eukaryota</taxon>
        <taxon>Sar</taxon>
        <taxon>Rhizaria</taxon>
        <taxon>Endomyxa</taxon>
        <taxon>Phytomyxea</taxon>
        <taxon>Plasmodiophorida</taxon>
        <taxon>Plasmodiophoridae</taxon>
        <taxon>Spongospora</taxon>
    </lineage>
</organism>
<evidence type="ECO:0000256" key="2">
    <source>
        <dbReference type="SAM" id="Phobius"/>
    </source>
</evidence>
<name>A0A0H5RFB4_9EUKA</name>
<proteinExistence type="predicted"/>
<keyword evidence="3" id="KW-0732">Signal</keyword>
<evidence type="ECO:0000256" key="3">
    <source>
        <dbReference type="SAM" id="SignalP"/>
    </source>
</evidence>
<reference evidence="4" key="1">
    <citation type="submission" date="2015-04" db="EMBL/GenBank/DDBJ databases">
        <title>The genome sequence of the plant pathogenic Rhizarian Plasmodiophora brassicae reveals insights in its biotrophic life cycle and the origin of chitin synthesis.</title>
        <authorList>
            <person name="Schwelm A."/>
            <person name="Fogelqvist J."/>
            <person name="Knaust A."/>
            <person name="Julke S."/>
            <person name="Lilja T."/>
            <person name="Dhandapani V."/>
            <person name="Bonilla-Rosso G."/>
            <person name="Karlsson M."/>
            <person name="Shevchenko A."/>
            <person name="Choi S.R."/>
            <person name="Kim H.G."/>
            <person name="Park J.Y."/>
            <person name="Lim Y.P."/>
            <person name="Ludwig-Muller J."/>
            <person name="Dixelius C."/>
        </authorList>
    </citation>
    <scope>NUCLEOTIDE SEQUENCE</scope>
    <source>
        <tissue evidence="4">Potato root galls</tissue>
    </source>
</reference>
<feature type="compositionally biased region" description="Polar residues" evidence="1">
    <location>
        <begin position="313"/>
        <end position="328"/>
    </location>
</feature>
<feature type="signal peptide" evidence="3">
    <location>
        <begin position="1"/>
        <end position="25"/>
    </location>
</feature>
<feature type="compositionally biased region" description="Polar residues" evidence="1">
    <location>
        <begin position="279"/>
        <end position="290"/>
    </location>
</feature>
<feature type="transmembrane region" description="Helical" evidence="2">
    <location>
        <begin position="415"/>
        <end position="436"/>
    </location>
</feature>
<feature type="compositionally biased region" description="Basic and acidic residues" evidence="1">
    <location>
        <begin position="293"/>
        <end position="308"/>
    </location>
</feature>
<protein>
    <submittedName>
        <fullName evidence="4">Uncharacterized protein</fullName>
    </submittedName>
</protein>
<keyword evidence="2" id="KW-1133">Transmembrane helix</keyword>
<feature type="region of interest" description="Disordered" evidence="1">
    <location>
        <begin position="463"/>
        <end position="485"/>
    </location>
</feature>
<evidence type="ECO:0000256" key="1">
    <source>
        <dbReference type="SAM" id="MobiDB-lite"/>
    </source>
</evidence>
<feature type="region of interest" description="Disordered" evidence="1">
    <location>
        <begin position="46"/>
        <end position="97"/>
    </location>
</feature>
<feature type="chain" id="PRO_5005223198" evidence="3">
    <location>
        <begin position="26"/>
        <end position="485"/>
    </location>
</feature>
<dbReference type="AlphaFoldDB" id="A0A0H5RFB4"/>
<feature type="region of interest" description="Disordered" evidence="1">
    <location>
        <begin position="116"/>
        <end position="225"/>
    </location>
</feature>
<feature type="compositionally biased region" description="Basic and acidic residues" evidence="1">
    <location>
        <begin position="267"/>
        <end position="277"/>
    </location>
</feature>
<feature type="compositionally biased region" description="Polar residues" evidence="1">
    <location>
        <begin position="349"/>
        <end position="358"/>
    </location>
</feature>
<accession>A0A0H5RFB4</accession>